<keyword evidence="1" id="KW-0812">Transmembrane</keyword>
<dbReference type="RefSeq" id="WP_170093583.1">
    <property type="nucleotide sequence ID" value="NZ_WOYG01000001.1"/>
</dbReference>
<evidence type="ECO:0000313" key="2">
    <source>
        <dbReference type="EMBL" id="NLV09786.1"/>
    </source>
</evidence>
<accession>A0A847UBD7</accession>
<proteinExistence type="predicted"/>
<sequence>MQVLDDEGNLFGFVNVIDALAVVLVLAVAVAGAALVFGGNDQLESDLATTNVTLDLGTQPDYLVAEMNEGDTYSLGGNSELTVTDIHLSPQDDQTHVTIRAELQGQPNDDSIIYADAPLRFGRTLDITTSRYEVSGEIRAIGDGNSLDRETTTVVLQDTVPTTDAREMTAGDEVQLARRTVATVTDVAAYARNNSTQRTVYVEVELETYTQQGERRFGTTQLRRGQTVTLPASEYTIDGRLERIGDGLDRKETDVLVESTVDVETAARIADGDLATIAGHETAEVQTVTTYATGDPDRKRVFVGLSLQTLSYGQRQQFGDMHVQRGNTVEISTESYELSGPVRRVGTLEERGTLANRTVTLRMTDVREEMADTIETGMTERSGDTTVARVTDVAVEPAVIIATGDSGSVNVVNHPFLRDVTLTTELQVRETTSGVRFKGDTIRQGSTVVLDLGTITVRAEVVSIGG</sequence>
<protein>
    <submittedName>
        <fullName evidence="2">DUF4330 family protein</fullName>
    </submittedName>
</protein>
<organism evidence="2 3">
    <name type="scientific">Halomicrobium mukohataei</name>
    <dbReference type="NCBI Taxonomy" id="57705"/>
    <lineage>
        <taxon>Archaea</taxon>
        <taxon>Methanobacteriati</taxon>
        <taxon>Methanobacteriota</taxon>
        <taxon>Stenosarchaea group</taxon>
        <taxon>Halobacteria</taxon>
        <taxon>Halobacteriales</taxon>
        <taxon>Haloarculaceae</taxon>
        <taxon>Halomicrobium</taxon>
    </lineage>
</organism>
<evidence type="ECO:0000313" key="3">
    <source>
        <dbReference type="Proteomes" id="UP000608662"/>
    </source>
</evidence>
<dbReference type="AlphaFoldDB" id="A0A847UBD7"/>
<dbReference type="InterPro" id="IPR025480">
    <property type="entry name" value="DUF4330"/>
</dbReference>
<gene>
    <name evidence="2" type="ORF">GOC74_07565</name>
</gene>
<reference evidence="2" key="1">
    <citation type="submission" date="2019-12" db="EMBL/GenBank/DDBJ databases">
        <title>Whole-genome sequence of Halomicrobium mukohataei pws1.</title>
        <authorList>
            <person name="Verma D.K."/>
            <person name="Gopal K."/>
            <person name="Prasad E.S."/>
        </authorList>
    </citation>
    <scope>NUCLEOTIDE SEQUENCE</scope>
    <source>
        <strain evidence="2">Pws1</strain>
    </source>
</reference>
<comment type="caution">
    <text evidence="2">The sequence shown here is derived from an EMBL/GenBank/DDBJ whole genome shotgun (WGS) entry which is preliminary data.</text>
</comment>
<evidence type="ECO:0000256" key="1">
    <source>
        <dbReference type="SAM" id="Phobius"/>
    </source>
</evidence>
<keyword evidence="1" id="KW-1133">Transmembrane helix</keyword>
<feature type="transmembrane region" description="Helical" evidence="1">
    <location>
        <begin position="12"/>
        <end position="37"/>
    </location>
</feature>
<name>A0A847UBD7_9EURY</name>
<keyword evidence="1" id="KW-0472">Membrane</keyword>
<dbReference type="Pfam" id="PF14221">
    <property type="entry name" value="DUF4330"/>
    <property type="match status" value="2"/>
</dbReference>
<dbReference type="OrthoDB" id="202569at2157"/>
<dbReference type="EMBL" id="WOYG01000001">
    <property type="protein sequence ID" value="NLV09786.1"/>
    <property type="molecule type" value="Genomic_DNA"/>
</dbReference>
<dbReference type="Proteomes" id="UP000608662">
    <property type="component" value="Unassembled WGS sequence"/>
</dbReference>